<dbReference type="EMBL" id="JAGYPM010000001">
    <property type="protein sequence ID" value="MBS4189718.1"/>
    <property type="molecule type" value="Genomic_DNA"/>
</dbReference>
<keyword evidence="1" id="KW-0812">Transmembrane</keyword>
<dbReference type="Gene3D" id="2.70.70.10">
    <property type="entry name" value="Glucose Permease (Domain IIA)"/>
    <property type="match status" value="1"/>
</dbReference>
<feature type="transmembrane region" description="Helical" evidence="1">
    <location>
        <begin position="46"/>
        <end position="67"/>
    </location>
</feature>
<name>A0ABS5NPI4_9BACI</name>
<dbReference type="InterPro" id="IPR050570">
    <property type="entry name" value="Cell_wall_metabolism_enzyme"/>
</dbReference>
<dbReference type="Pfam" id="PF01551">
    <property type="entry name" value="Peptidase_M23"/>
    <property type="match status" value="1"/>
</dbReference>
<dbReference type="PANTHER" id="PTHR21666">
    <property type="entry name" value="PEPTIDASE-RELATED"/>
    <property type="match status" value="1"/>
</dbReference>
<keyword evidence="1" id="KW-0472">Membrane</keyword>
<feature type="domain" description="M23ase beta-sheet core" evidence="2">
    <location>
        <begin position="180"/>
        <end position="272"/>
    </location>
</feature>
<evidence type="ECO:0000256" key="1">
    <source>
        <dbReference type="SAM" id="Phobius"/>
    </source>
</evidence>
<keyword evidence="1" id="KW-1133">Transmembrane helix</keyword>
<accession>A0ABS5NPI4</accession>
<keyword evidence="4" id="KW-1185">Reference proteome</keyword>
<dbReference type="PANTHER" id="PTHR21666:SF285">
    <property type="entry name" value="M23 FAMILY METALLOPEPTIDASE"/>
    <property type="match status" value="1"/>
</dbReference>
<evidence type="ECO:0000313" key="4">
    <source>
        <dbReference type="Proteomes" id="UP000681027"/>
    </source>
</evidence>
<evidence type="ECO:0000313" key="3">
    <source>
        <dbReference type="EMBL" id="MBS4189718.1"/>
    </source>
</evidence>
<dbReference type="InterPro" id="IPR016047">
    <property type="entry name" value="M23ase_b-sheet_dom"/>
</dbReference>
<sequence length="289" mass="32864">MLIVLPAIFIMMLWKVSFKSKLEWLLDSLVTVVLIVWLFQAGNWSWIGYYFRFLWLILLIGAFIFSWKKVRNLPFVTKYTLNQKFSIGIYVVLLLVFGTYNAFIVKSYTVDEKGIELTFPLKNGTYYVGQGGNQVLMNYHNSHPAQKYALDILKLNTLGTRAKGLYPKELKKYKIYEDDLYSPCNGKVVNIQNDLPDLPPPKSDPENPEGNHVTLLCENHDATILLAHMQKGSIVVSKGEKVKTGQKLGNVGNSGNTSEPHLHIHAEKDGKGVPITFNDRFLVRNSLVR</sequence>
<dbReference type="Proteomes" id="UP000681027">
    <property type="component" value="Unassembled WGS sequence"/>
</dbReference>
<reference evidence="3 4" key="1">
    <citation type="submission" date="2021-05" db="EMBL/GenBank/DDBJ databases">
        <title>Novel Bacillus species.</title>
        <authorList>
            <person name="Liu G."/>
        </authorList>
    </citation>
    <scope>NUCLEOTIDE SEQUENCE [LARGE SCALE GENOMIC DNA]</scope>
    <source>
        <strain evidence="3 4">FJAT-49705</strain>
    </source>
</reference>
<feature type="transmembrane region" description="Helical" evidence="1">
    <location>
        <begin position="87"/>
        <end position="105"/>
    </location>
</feature>
<dbReference type="SUPFAM" id="SSF51261">
    <property type="entry name" value="Duplicated hybrid motif"/>
    <property type="match status" value="1"/>
</dbReference>
<protein>
    <submittedName>
        <fullName evidence="3">M23 family metallopeptidase</fullName>
    </submittedName>
</protein>
<feature type="transmembrane region" description="Helical" evidence="1">
    <location>
        <begin position="21"/>
        <end position="40"/>
    </location>
</feature>
<comment type="caution">
    <text evidence="3">The sequence shown here is derived from an EMBL/GenBank/DDBJ whole genome shotgun (WGS) entry which is preliminary data.</text>
</comment>
<gene>
    <name evidence="3" type="ORF">KHA94_05785</name>
</gene>
<dbReference type="InterPro" id="IPR011055">
    <property type="entry name" value="Dup_hybrid_motif"/>
</dbReference>
<evidence type="ECO:0000259" key="2">
    <source>
        <dbReference type="Pfam" id="PF01551"/>
    </source>
</evidence>
<proteinExistence type="predicted"/>
<organism evidence="3 4">
    <name type="scientific">Cytobacillus citreus</name>
    <dbReference type="NCBI Taxonomy" id="2833586"/>
    <lineage>
        <taxon>Bacteria</taxon>
        <taxon>Bacillati</taxon>
        <taxon>Bacillota</taxon>
        <taxon>Bacilli</taxon>
        <taxon>Bacillales</taxon>
        <taxon>Bacillaceae</taxon>
        <taxon>Cytobacillus</taxon>
    </lineage>
</organism>
<dbReference type="CDD" id="cd12797">
    <property type="entry name" value="M23_peptidase"/>
    <property type="match status" value="1"/>
</dbReference>